<evidence type="ECO:0008006" key="5">
    <source>
        <dbReference type="Google" id="ProtNLM"/>
    </source>
</evidence>
<dbReference type="SUPFAM" id="SSF109854">
    <property type="entry name" value="DinB/YfiT-like putative metalloenzymes"/>
    <property type="match status" value="1"/>
</dbReference>
<accession>M7XHZ8</accession>
<reference evidence="3" key="1">
    <citation type="submission" date="2013-01" db="EMBL/GenBank/DDBJ databases">
        <title>Genome assembly of Mariniradius saccharolyticus AK6.</title>
        <authorList>
            <person name="Vaidya B."/>
            <person name="Khatri I."/>
            <person name="Tanuku N.R.S."/>
            <person name="Subramanian S."/>
            <person name="Pinnaka A."/>
        </authorList>
    </citation>
    <scope>NUCLEOTIDE SEQUENCE [LARGE SCALE GENOMIC DNA]</scope>
    <source>
        <strain evidence="3">AK6</strain>
    </source>
</reference>
<name>M7XHZ8_9BACT</name>
<evidence type="ECO:0000313" key="4">
    <source>
        <dbReference type="Proteomes" id="UP000010953"/>
    </source>
</evidence>
<dbReference type="Proteomes" id="UP000010953">
    <property type="component" value="Unassembled WGS sequence"/>
</dbReference>
<keyword evidence="2" id="KW-0479">Metal-binding</keyword>
<dbReference type="InParanoid" id="M7XHZ8"/>
<dbReference type="Gene3D" id="1.20.120.450">
    <property type="entry name" value="dinb family like domain"/>
    <property type="match status" value="1"/>
</dbReference>
<evidence type="ECO:0000256" key="2">
    <source>
        <dbReference type="ARBA" id="ARBA00022723"/>
    </source>
</evidence>
<evidence type="ECO:0000256" key="1">
    <source>
        <dbReference type="ARBA" id="ARBA00008635"/>
    </source>
</evidence>
<dbReference type="eggNOG" id="COG2318">
    <property type="taxonomic scope" value="Bacteria"/>
</dbReference>
<dbReference type="STRING" id="1239962.C943_03663"/>
<dbReference type="InterPro" id="IPR007837">
    <property type="entry name" value="DinB"/>
</dbReference>
<evidence type="ECO:0000313" key="3">
    <source>
        <dbReference type="EMBL" id="EMS34444.1"/>
    </source>
</evidence>
<dbReference type="InterPro" id="IPR034660">
    <property type="entry name" value="DinB/YfiT-like"/>
</dbReference>
<dbReference type="EMBL" id="AMZY02000006">
    <property type="protein sequence ID" value="EMS34444.1"/>
    <property type="molecule type" value="Genomic_DNA"/>
</dbReference>
<dbReference type="Pfam" id="PF05163">
    <property type="entry name" value="DinB"/>
    <property type="match status" value="1"/>
</dbReference>
<keyword evidence="4" id="KW-1185">Reference proteome</keyword>
<sequence>MQYYDEYFSDQIIPADFVNSDMRQLVELWKEGRTRFTNQLANIKPEDLPKKLGGSPNSAGFLIRHVAEVELLFAKNVFGNLEVKVDAQTLKAGRDTGEWTDLDSLIALVQEAGIQLQKAIENQSDWESIIETKEFGKKTKAEALGRITTHTAYHAGQLALVLKYGV</sequence>
<protein>
    <recommendedName>
        <fullName evidence="5">DinB-like domain-containing protein</fullName>
    </recommendedName>
</protein>
<proteinExistence type="inferred from homology"/>
<comment type="similarity">
    <text evidence="1">Belongs to the DinB family.</text>
</comment>
<gene>
    <name evidence="3" type="ORF">C943_03663</name>
</gene>
<comment type="caution">
    <text evidence="3">The sequence shown here is derived from an EMBL/GenBank/DDBJ whole genome shotgun (WGS) entry which is preliminary data.</text>
</comment>
<organism evidence="3 4">
    <name type="scientific">Mariniradius saccharolyticus AK6</name>
    <dbReference type="NCBI Taxonomy" id="1239962"/>
    <lineage>
        <taxon>Bacteria</taxon>
        <taxon>Pseudomonadati</taxon>
        <taxon>Bacteroidota</taxon>
        <taxon>Cytophagia</taxon>
        <taxon>Cytophagales</taxon>
        <taxon>Cyclobacteriaceae</taxon>
        <taxon>Mariniradius</taxon>
    </lineage>
</organism>
<dbReference type="AlphaFoldDB" id="M7XHZ8"/>